<dbReference type="InterPro" id="IPR000719">
    <property type="entry name" value="Prot_kinase_dom"/>
</dbReference>
<dbReference type="GO" id="GO:0004674">
    <property type="term" value="F:protein serine/threonine kinase activity"/>
    <property type="evidence" value="ECO:0007669"/>
    <property type="project" value="UniProtKB-KW"/>
</dbReference>
<dbReference type="PROSITE" id="PS00108">
    <property type="entry name" value="PROTEIN_KINASE_ST"/>
    <property type="match status" value="1"/>
</dbReference>
<protein>
    <recommendedName>
        <fullName evidence="2">non-specific serine/threonine protein kinase</fullName>
        <ecNumber evidence="2">2.7.11.1</ecNumber>
    </recommendedName>
</protein>
<dbReference type="SUPFAM" id="SSF56112">
    <property type="entry name" value="Protein kinase-like (PK-like)"/>
    <property type="match status" value="1"/>
</dbReference>
<feature type="domain" description="Protein kinase" evidence="11">
    <location>
        <begin position="88"/>
        <end position="357"/>
    </location>
</feature>
<evidence type="ECO:0000313" key="12">
    <source>
        <dbReference type="EMBL" id="KNC47014.1"/>
    </source>
</evidence>
<evidence type="ECO:0000313" key="13">
    <source>
        <dbReference type="Proteomes" id="UP000054408"/>
    </source>
</evidence>
<comment type="catalytic activity">
    <reaction evidence="8">
        <text>L-threonyl-[protein] + ATP = O-phospho-L-threonyl-[protein] + ADP + H(+)</text>
        <dbReference type="Rhea" id="RHEA:46608"/>
        <dbReference type="Rhea" id="RHEA-COMP:11060"/>
        <dbReference type="Rhea" id="RHEA-COMP:11605"/>
        <dbReference type="ChEBI" id="CHEBI:15378"/>
        <dbReference type="ChEBI" id="CHEBI:30013"/>
        <dbReference type="ChEBI" id="CHEBI:30616"/>
        <dbReference type="ChEBI" id="CHEBI:61977"/>
        <dbReference type="ChEBI" id="CHEBI:456216"/>
        <dbReference type="EC" id="2.7.11.1"/>
    </reaction>
</comment>
<keyword evidence="3" id="KW-0723">Serine/threonine-protein kinase</keyword>
<dbReference type="OrthoDB" id="248923at2759"/>
<dbReference type="InterPro" id="IPR008271">
    <property type="entry name" value="Ser/Thr_kinase_AS"/>
</dbReference>
<evidence type="ECO:0000256" key="6">
    <source>
        <dbReference type="ARBA" id="ARBA00022777"/>
    </source>
</evidence>
<proteinExistence type="inferred from homology"/>
<dbReference type="AlphaFoldDB" id="A0A0L0D3W6"/>
<dbReference type="PANTHER" id="PTHR44899:SF3">
    <property type="entry name" value="SERINE_THREONINE-PROTEIN KINASE NEK1"/>
    <property type="match status" value="1"/>
</dbReference>
<evidence type="ECO:0000256" key="9">
    <source>
        <dbReference type="ARBA" id="ARBA00048679"/>
    </source>
</evidence>
<evidence type="ECO:0000256" key="3">
    <source>
        <dbReference type="ARBA" id="ARBA00022527"/>
    </source>
</evidence>
<comment type="catalytic activity">
    <reaction evidence="9">
        <text>L-seryl-[protein] + ATP = O-phospho-L-seryl-[protein] + ADP + H(+)</text>
        <dbReference type="Rhea" id="RHEA:17989"/>
        <dbReference type="Rhea" id="RHEA-COMP:9863"/>
        <dbReference type="Rhea" id="RHEA-COMP:11604"/>
        <dbReference type="ChEBI" id="CHEBI:15378"/>
        <dbReference type="ChEBI" id="CHEBI:29999"/>
        <dbReference type="ChEBI" id="CHEBI:30616"/>
        <dbReference type="ChEBI" id="CHEBI:83421"/>
        <dbReference type="ChEBI" id="CHEBI:456216"/>
        <dbReference type="EC" id="2.7.11.1"/>
    </reaction>
</comment>
<feature type="region of interest" description="Disordered" evidence="10">
    <location>
        <begin position="1"/>
        <end position="37"/>
    </location>
</feature>
<dbReference type="EC" id="2.7.11.1" evidence="2"/>
<comment type="similarity">
    <text evidence="1">Belongs to the protein kinase superfamily. NEK Ser/Thr protein kinase family. NIMA subfamily.</text>
</comment>
<evidence type="ECO:0000256" key="8">
    <source>
        <dbReference type="ARBA" id="ARBA00047899"/>
    </source>
</evidence>
<gene>
    <name evidence="12" type="ORF">AMSG_03438</name>
</gene>
<keyword evidence="7" id="KW-0067">ATP-binding</keyword>
<name>A0A0L0D3W6_THETB</name>
<dbReference type="GeneID" id="25563040"/>
<accession>A0A0L0D3W6</accession>
<dbReference type="InterPro" id="IPR051131">
    <property type="entry name" value="NEK_Ser/Thr_kinase_NIMA"/>
</dbReference>
<evidence type="ECO:0000256" key="10">
    <source>
        <dbReference type="SAM" id="MobiDB-lite"/>
    </source>
</evidence>
<feature type="compositionally biased region" description="Basic residues" evidence="10">
    <location>
        <begin position="8"/>
        <end position="30"/>
    </location>
</feature>
<evidence type="ECO:0000256" key="7">
    <source>
        <dbReference type="ARBA" id="ARBA00022840"/>
    </source>
</evidence>
<dbReference type="InterPro" id="IPR011009">
    <property type="entry name" value="Kinase-like_dom_sf"/>
</dbReference>
<dbReference type="EMBL" id="GL349445">
    <property type="protein sequence ID" value="KNC47014.1"/>
    <property type="molecule type" value="Genomic_DNA"/>
</dbReference>
<evidence type="ECO:0000256" key="4">
    <source>
        <dbReference type="ARBA" id="ARBA00022679"/>
    </source>
</evidence>
<dbReference type="Gene3D" id="1.10.510.10">
    <property type="entry name" value="Transferase(Phosphotransferase) domain 1"/>
    <property type="match status" value="1"/>
</dbReference>
<dbReference type="OMA" id="MHSANIQ"/>
<keyword evidence="13" id="KW-1185">Reference proteome</keyword>
<sequence length="362" mass="41076">MTMSHRVQLLHHRVPTPPRPHTRPRPHHPHTPTSAPVLRPFDSTPVHYATHPFLSQHELRFTRCLRSETTMSSERGVGNRVGEQVGDYVIAKKIGQGMFSTAVYQAHAVDKEDEVVAIKEIDIFSNSKEERESILHEVELLKSFNHPNIVRYFDSFIDSNTNNLYIVMEYAQCGDLRRIIEKARARNTPLAERTIWKVYFQICNGLRYMHERKIMHRDLKPANIFVSSGGKAKLGDMGLGRELSSTTGHVFTMVGTPFYMAPERIAEEGYNMAADIWSLGCILYEMAALRNPFFREGIDLISLMSIITAADYAPLPEDTYSEALRSLVDSMLVTNPDDRPTAKHVFRTARSQVESLLSASSS</sequence>
<dbReference type="STRING" id="461836.A0A0L0D3W6"/>
<keyword evidence="5" id="KW-0547">Nucleotide-binding</keyword>
<evidence type="ECO:0000259" key="11">
    <source>
        <dbReference type="PROSITE" id="PS50011"/>
    </source>
</evidence>
<keyword evidence="4" id="KW-0808">Transferase</keyword>
<dbReference type="Proteomes" id="UP000054408">
    <property type="component" value="Unassembled WGS sequence"/>
</dbReference>
<dbReference type="Pfam" id="PF00069">
    <property type="entry name" value="Pkinase"/>
    <property type="match status" value="1"/>
</dbReference>
<dbReference type="PANTHER" id="PTHR44899">
    <property type="entry name" value="CAMK FAMILY PROTEIN KINASE"/>
    <property type="match status" value="1"/>
</dbReference>
<evidence type="ECO:0000256" key="2">
    <source>
        <dbReference type="ARBA" id="ARBA00012513"/>
    </source>
</evidence>
<dbReference type="RefSeq" id="XP_013759794.1">
    <property type="nucleotide sequence ID" value="XM_013904340.1"/>
</dbReference>
<dbReference type="FunFam" id="3.30.200.20:FF:000097">
    <property type="entry name" value="Probable serine/threonine-protein kinase nek1"/>
    <property type="match status" value="1"/>
</dbReference>
<keyword evidence="6 12" id="KW-0418">Kinase</keyword>
<dbReference type="eggNOG" id="KOG0591">
    <property type="taxonomic scope" value="Eukaryota"/>
</dbReference>
<organism evidence="12 13">
    <name type="scientific">Thecamonas trahens ATCC 50062</name>
    <dbReference type="NCBI Taxonomy" id="461836"/>
    <lineage>
        <taxon>Eukaryota</taxon>
        <taxon>Apusozoa</taxon>
        <taxon>Apusomonadida</taxon>
        <taxon>Apusomonadidae</taxon>
        <taxon>Thecamonas</taxon>
    </lineage>
</organism>
<evidence type="ECO:0000256" key="1">
    <source>
        <dbReference type="ARBA" id="ARBA00010886"/>
    </source>
</evidence>
<dbReference type="SMART" id="SM00220">
    <property type="entry name" value="S_TKc"/>
    <property type="match status" value="1"/>
</dbReference>
<dbReference type="PROSITE" id="PS50011">
    <property type="entry name" value="PROTEIN_KINASE_DOM"/>
    <property type="match status" value="1"/>
</dbReference>
<dbReference type="GO" id="GO:0005524">
    <property type="term" value="F:ATP binding"/>
    <property type="evidence" value="ECO:0007669"/>
    <property type="project" value="UniProtKB-KW"/>
</dbReference>
<evidence type="ECO:0000256" key="5">
    <source>
        <dbReference type="ARBA" id="ARBA00022741"/>
    </source>
</evidence>
<reference evidence="12 13" key="1">
    <citation type="submission" date="2010-05" db="EMBL/GenBank/DDBJ databases">
        <title>The Genome Sequence of Thecamonas trahens ATCC 50062.</title>
        <authorList>
            <consortium name="The Broad Institute Genome Sequencing Platform"/>
            <person name="Russ C."/>
            <person name="Cuomo C."/>
            <person name="Shea T."/>
            <person name="Young S.K."/>
            <person name="Zeng Q."/>
            <person name="Koehrsen M."/>
            <person name="Haas B."/>
            <person name="Borodovsky M."/>
            <person name="Guigo R."/>
            <person name="Alvarado L."/>
            <person name="Berlin A."/>
            <person name="Bochicchio J."/>
            <person name="Borenstein D."/>
            <person name="Chapman S."/>
            <person name="Chen Z."/>
            <person name="Freedman E."/>
            <person name="Gellesch M."/>
            <person name="Goldberg J."/>
            <person name="Griggs A."/>
            <person name="Gujja S."/>
            <person name="Heilman E."/>
            <person name="Heiman D."/>
            <person name="Hepburn T."/>
            <person name="Howarth C."/>
            <person name="Jen D."/>
            <person name="Larson L."/>
            <person name="Mehta T."/>
            <person name="Park D."/>
            <person name="Pearson M."/>
            <person name="Roberts A."/>
            <person name="Saif S."/>
            <person name="Shenoy N."/>
            <person name="Sisk P."/>
            <person name="Stolte C."/>
            <person name="Sykes S."/>
            <person name="Thomson T."/>
            <person name="Walk T."/>
            <person name="White J."/>
            <person name="Yandava C."/>
            <person name="Burger G."/>
            <person name="Gray M.W."/>
            <person name="Holland P.W.H."/>
            <person name="King N."/>
            <person name="Lang F.B.F."/>
            <person name="Roger A.J."/>
            <person name="Ruiz-Trillo I."/>
            <person name="Lander E."/>
            <person name="Nusbaum C."/>
        </authorList>
    </citation>
    <scope>NUCLEOTIDE SEQUENCE [LARGE SCALE GENOMIC DNA]</scope>
    <source>
        <strain evidence="12 13">ATCC 50062</strain>
    </source>
</reference>